<keyword evidence="3" id="KW-0539">Nucleus</keyword>
<dbReference type="Proteomes" id="UP001227230">
    <property type="component" value="Chromosome 14"/>
</dbReference>
<name>A0ABY9D726_VITVI</name>
<gene>
    <name evidence="5" type="ORF">VitviT2T_021465</name>
</gene>
<evidence type="ECO:0000256" key="1">
    <source>
        <dbReference type="ARBA" id="ARBA00004123"/>
    </source>
</evidence>
<dbReference type="PANTHER" id="PTHR23335:SF1">
    <property type="entry name" value="CALMODULIN-BINDING TRANSCRIPTION ACTIVATOR, ISOFORM F"/>
    <property type="match status" value="1"/>
</dbReference>
<protein>
    <recommendedName>
        <fullName evidence="4">CG-1 domain-containing protein</fullName>
    </recommendedName>
</protein>
<reference evidence="5 6" key="1">
    <citation type="journal article" date="2023" name="Hortic Res">
        <title>The complete reference genome for grapevine (Vitis vinifera L.) genetics and breeding.</title>
        <authorList>
            <person name="Shi X."/>
            <person name="Cao S."/>
            <person name="Wang X."/>
            <person name="Huang S."/>
            <person name="Wang Y."/>
            <person name="Liu Z."/>
            <person name="Liu W."/>
            <person name="Leng X."/>
            <person name="Peng Y."/>
            <person name="Wang N."/>
            <person name="Wang Y."/>
            <person name="Ma Z."/>
            <person name="Xu X."/>
            <person name="Zhang F."/>
            <person name="Xue H."/>
            <person name="Zhong H."/>
            <person name="Wang Y."/>
            <person name="Zhang K."/>
            <person name="Velt A."/>
            <person name="Avia K."/>
            <person name="Holtgrawe D."/>
            <person name="Grimplet J."/>
            <person name="Matus J.T."/>
            <person name="Ware D."/>
            <person name="Wu X."/>
            <person name="Wang H."/>
            <person name="Liu C."/>
            <person name="Fang Y."/>
            <person name="Rustenholz C."/>
            <person name="Cheng Z."/>
            <person name="Xiao H."/>
            <person name="Zhou Y."/>
        </authorList>
    </citation>
    <scope>NUCLEOTIDE SEQUENCE [LARGE SCALE GENOMIC DNA]</scope>
    <source>
        <strain evidence="6">cv. Pinot noir / PN40024</strain>
        <tissue evidence="5">Leaf</tissue>
    </source>
</reference>
<sequence>MKPTSGSLFFFNKRVIRFFRKDGHSLRKKKDERIVGEAHEHLKRDKQEMIHMIAGLGFEWALNPILNTGVSINFYPIVKTTTSIASTSGHKELAGYLFEVVVTSHLSSLMLEESELSKGFVEVEAEITTDRISKGGLAASGD</sequence>
<dbReference type="PROSITE" id="PS51437">
    <property type="entry name" value="CG_1"/>
    <property type="match status" value="1"/>
</dbReference>
<feature type="domain" description="CG-1" evidence="4">
    <location>
        <begin position="1"/>
        <end position="91"/>
    </location>
</feature>
<keyword evidence="2" id="KW-0804">Transcription</keyword>
<dbReference type="InterPro" id="IPR005559">
    <property type="entry name" value="CG-1_dom"/>
</dbReference>
<dbReference type="EMBL" id="CP126661">
    <property type="protein sequence ID" value="WKA03350.1"/>
    <property type="molecule type" value="Genomic_DNA"/>
</dbReference>
<accession>A0ABY9D726</accession>
<organism evidence="5 6">
    <name type="scientific">Vitis vinifera</name>
    <name type="common">Grape</name>
    <dbReference type="NCBI Taxonomy" id="29760"/>
    <lineage>
        <taxon>Eukaryota</taxon>
        <taxon>Viridiplantae</taxon>
        <taxon>Streptophyta</taxon>
        <taxon>Embryophyta</taxon>
        <taxon>Tracheophyta</taxon>
        <taxon>Spermatophyta</taxon>
        <taxon>Magnoliopsida</taxon>
        <taxon>eudicotyledons</taxon>
        <taxon>Gunneridae</taxon>
        <taxon>Pentapetalae</taxon>
        <taxon>rosids</taxon>
        <taxon>Vitales</taxon>
        <taxon>Vitaceae</taxon>
        <taxon>Viteae</taxon>
        <taxon>Vitis</taxon>
    </lineage>
</organism>
<evidence type="ECO:0000313" key="5">
    <source>
        <dbReference type="EMBL" id="WKA03350.1"/>
    </source>
</evidence>
<evidence type="ECO:0000313" key="6">
    <source>
        <dbReference type="Proteomes" id="UP001227230"/>
    </source>
</evidence>
<comment type="subcellular location">
    <subcellularLocation>
        <location evidence="1">Nucleus</location>
    </subcellularLocation>
</comment>
<dbReference type="Pfam" id="PF03859">
    <property type="entry name" value="CG-1"/>
    <property type="match status" value="1"/>
</dbReference>
<evidence type="ECO:0000256" key="3">
    <source>
        <dbReference type="ARBA" id="ARBA00023242"/>
    </source>
</evidence>
<dbReference type="PANTHER" id="PTHR23335">
    <property type="entry name" value="CALMODULIN-BINDING TRANSCRIPTION ACTIVATOR CAMTA"/>
    <property type="match status" value="1"/>
</dbReference>
<evidence type="ECO:0000259" key="4">
    <source>
        <dbReference type="PROSITE" id="PS51437"/>
    </source>
</evidence>
<evidence type="ECO:0000256" key="2">
    <source>
        <dbReference type="ARBA" id="ARBA00023163"/>
    </source>
</evidence>
<keyword evidence="6" id="KW-1185">Reference proteome</keyword>
<proteinExistence type="predicted"/>